<dbReference type="InterPro" id="IPR017856">
    <property type="entry name" value="Integrase-like_N"/>
</dbReference>
<organism evidence="6 7">
    <name type="scientific">Candidatus Liptonbacteria bacterium RIFCSPLOWO2_01_FULL_45_15</name>
    <dbReference type="NCBI Taxonomy" id="1798649"/>
    <lineage>
        <taxon>Bacteria</taxon>
        <taxon>Candidatus Liptoniibacteriota</taxon>
    </lineage>
</organism>
<dbReference type="Pfam" id="PF20772">
    <property type="entry name" value="TACO1_YebC_N"/>
    <property type="match status" value="1"/>
</dbReference>
<sequence>MSGHSHWSGIKHKKEITDKKRGNVFSKILKAITAAARTEPNPDFSPRLRTTIQKAKEANVPLDNIERAIKKASEPGAAIEELLMESYGPGGSALLIEALTDSKNRTIAEVKKILSVHGAKWAEPGSVLWAFTQSADSRGLNADLRGQNHSVPLEESADSGGNWTAKFPQELSREDAEKLSGLIEALEEHDDVQEVYTSAGRN</sequence>
<evidence type="ECO:0000256" key="1">
    <source>
        <dbReference type="ARBA" id="ARBA00008724"/>
    </source>
</evidence>
<accession>A0A1G2CC40</accession>
<feature type="domain" description="TACO1/YebC-like second and third" evidence="4">
    <location>
        <begin position="80"/>
        <end position="133"/>
    </location>
</feature>
<dbReference type="InterPro" id="IPR049083">
    <property type="entry name" value="TACO1_YebC_N"/>
</dbReference>
<feature type="domain" description="TACO1/YebC-like N-terminal" evidence="5">
    <location>
        <begin position="5"/>
        <end position="73"/>
    </location>
</feature>
<keyword evidence="3" id="KW-0804">Transcription</keyword>
<evidence type="ECO:0000256" key="2">
    <source>
        <dbReference type="ARBA" id="ARBA00023015"/>
    </source>
</evidence>
<dbReference type="EMBL" id="MHKZ01000048">
    <property type="protein sequence ID" value="OGY98952.1"/>
    <property type="molecule type" value="Genomic_DNA"/>
</dbReference>
<gene>
    <name evidence="6" type="ORF">A3B13_00730</name>
</gene>
<dbReference type="PANTHER" id="PTHR12532">
    <property type="entry name" value="TRANSLATIONAL ACTIVATOR OF CYTOCHROME C OXIDASE 1"/>
    <property type="match status" value="1"/>
</dbReference>
<dbReference type="InterPro" id="IPR002876">
    <property type="entry name" value="Transcrip_reg_TACO1-like"/>
</dbReference>
<dbReference type="Proteomes" id="UP000176287">
    <property type="component" value="Unassembled WGS sequence"/>
</dbReference>
<feature type="domain" description="TACO1/YebC-like second and third" evidence="4">
    <location>
        <begin position="157"/>
        <end position="198"/>
    </location>
</feature>
<dbReference type="Gene3D" id="3.30.70.980">
    <property type="match status" value="1"/>
</dbReference>
<evidence type="ECO:0000313" key="6">
    <source>
        <dbReference type="EMBL" id="OGY98952.1"/>
    </source>
</evidence>
<evidence type="ECO:0008006" key="8">
    <source>
        <dbReference type="Google" id="ProtNLM"/>
    </source>
</evidence>
<keyword evidence="2" id="KW-0805">Transcription regulation</keyword>
<evidence type="ECO:0000313" key="7">
    <source>
        <dbReference type="Proteomes" id="UP000176287"/>
    </source>
</evidence>
<evidence type="ECO:0000256" key="3">
    <source>
        <dbReference type="ARBA" id="ARBA00023163"/>
    </source>
</evidence>
<dbReference type="PANTHER" id="PTHR12532:SF0">
    <property type="entry name" value="TRANSLATIONAL ACTIVATOR OF CYTOCHROME C OXIDASE 1"/>
    <property type="match status" value="1"/>
</dbReference>
<proteinExistence type="inferred from homology"/>
<dbReference type="SUPFAM" id="SSF75625">
    <property type="entry name" value="YebC-like"/>
    <property type="match status" value="1"/>
</dbReference>
<dbReference type="InterPro" id="IPR048300">
    <property type="entry name" value="TACO1_YebC-like_2nd/3rd_dom"/>
</dbReference>
<dbReference type="Pfam" id="PF01709">
    <property type="entry name" value="Transcrip_reg"/>
    <property type="match status" value="2"/>
</dbReference>
<reference evidence="6 7" key="1">
    <citation type="journal article" date="2016" name="Nat. Commun.">
        <title>Thousands of microbial genomes shed light on interconnected biogeochemical processes in an aquifer system.</title>
        <authorList>
            <person name="Anantharaman K."/>
            <person name="Brown C.T."/>
            <person name="Hug L.A."/>
            <person name="Sharon I."/>
            <person name="Castelle C.J."/>
            <person name="Probst A.J."/>
            <person name="Thomas B.C."/>
            <person name="Singh A."/>
            <person name="Wilkins M.J."/>
            <person name="Karaoz U."/>
            <person name="Brodie E.L."/>
            <person name="Williams K.H."/>
            <person name="Hubbard S.S."/>
            <person name="Banfield J.F."/>
        </authorList>
    </citation>
    <scope>NUCLEOTIDE SEQUENCE [LARGE SCALE GENOMIC DNA]</scope>
</reference>
<dbReference type="Gene3D" id="1.10.10.200">
    <property type="match status" value="1"/>
</dbReference>
<comment type="caution">
    <text evidence="6">The sequence shown here is derived from an EMBL/GenBank/DDBJ whole genome shotgun (WGS) entry which is preliminary data.</text>
</comment>
<dbReference type="InterPro" id="IPR029072">
    <property type="entry name" value="YebC-like"/>
</dbReference>
<dbReference type="GO" id="GO:0005737">
    <property type="term" value="C:cytoplasm"/>
    <property type="evidence" value="ECO:0007669"/>
    <property type="project" value="UniProtKB-ARBA"/>
</dbReference>
<evidence type="ECO:0000259" key="5">
    <source>
        <dbReference type="Pfam" id="PF20772"/>
    </source>
</evidence>
<comment type="similarity">
    <text evidence="1">Belongs to the TACO1 family.</text>
</comment>
<dbReference type="FunFam" id="1.10.10.200:FF:000002">
    <property type="entry name" value="Probable transcriptional regulatory protein CLM62_37755"/>
    <property type="match status" value="1"/>
</dbReference>
<dbReference type="STRING" id="1798649.A3B13_00730"/>
<dbReference type="AlphaFoldDB" id="A0A1G2CC40"/>
<dbReference type="InterPro" id="IPR026564">
    <property type="entry name" value="Transcrip_reg_TACO1-like_dom3"/>
</dbReference>
<evidence type="ECO:0000259" key="4">
    <source>
        <dbReference type="Pfam" id="PF01709"/>
    </source>
</evidence>
<protein>
    <recommendedName>
        <fullName evidence="8">Transcriptional regulatory protein</fullName>
    </recommendedName>
</protein>
<name>A0A1G2CC40_9BACT</name>